<sequence length="205" mass="22652">MGVTSLSLELKPKKPSQEPELDDEAWEELFDEVNGLLSAYLEKHLRRAAEAGFLEDIDAGCVVELDHEDCENGRLTFRFNDSWALGAEAAAHWYTLALAACFDEVETVLGKRGFKSKRLRRDVSALARKGTGTLPLVAIGTELVGVDKRGELMSTEGVELELSAKDKALIAKAAKTRQCQCKLCEKLLRRQRAARLAPPAGRRAR</sequence>
<evidence type="ECO:0000256" key="1">
    <source>
        <dbReference type="SAM" id="MobiDB-lite"/>
    </source>
</evidence>
<dbReference type="EMBL" id="JAXIVS010000003">
    <property type="protein sequence ID" value="MDY7227150.1"/>
    <property type="molecule type" value="Genomic_DNA"/>
</dbReference>
<dbReference type="RefSeq" id="WP_321545864.1">
    <property type="nucleotide sequence ID" value="NZ_JAXIVS010000003.1"/>
</dbReference>
<reference evidence="2 3" key="1">
    <citation type="submission" date="2023-12" db="EMBL/GenBank/DDBJ databases">
        <title>the genome sequence of Hyalangium sp. s54d21.</title>
        <authorList>
            <person name="Zhang X."/>
        </authorList>
    </citation>
    <scope>NUCLEOTIDE SEQUENCE [LARGE SCALE GENOMIC DNA]</scope>
    <source>
        <strain evidence="3">s54d21</strain>
    </source>
</reference>
<proteinExistence type="predicted"/>
<dbReference type="Proteomes" id="UP001291309">
    <property type="component" value="Unassembled WGS sequence"/>
</dbReference>
<organism evidence="2 3">
    <name type="scientific">Hyalangium rubrum</name>
    <dbReference type="NCBI Taxonomy" id="3103134"/>
    <lineage>
        <taxon>Bacteria</taxon>
        <taxon>Pseudomonadati</taxon>
        <taxon>Myxococcota</taxon>
        <taxon>Myxococcia</taxon>
        <taxon>Myxococcales</taxon>
        <taxon>Cystobacterineae</taxon>
        <taxon>Archangiaceae</taxon>
        <taxon>Hyalangium</taxon>
    </lineage>
</organism>
<accession>A0ABU5H125</accession>
<name>A0ABU5H125_9BACT</name>
<evidence type="ECO:0000313" key="3">
    <source>
        <dbReference type="Proteomes" id="UP001291309"/>
    </source>
</evidence>
<protein>
    <submittedName>
        <fullName evidence="2">Uncharacterized protein</fullName>
    </submittedName>
</protein>
<evidence type="ECO:0000313" key="2">
    <source>
        <dbReference type="EMBL" id="MDY7227150.1"/>
    </source>
</evidence>
<gene>
    <name evidence="2" type="ORF">SYV04_12140</name>
</gene>
<feature type="region of interest" description="Disordered" evidence="1">
    <location>
        <begin position="1"/>
        <end position="22"/>
    </location>
</feature>
<keyword evidence="3" id="KW-1185">Reference proteome</keyword>
<comment type="caution">
    <text evidence="2">The sequence shown here is derived from an EMBL/GenBank/DDBJ whole genome shotgun (WGS) entry which is preliminary data.</text>
</comment>